<name>A0AAV9G974_9PEZI</name>
<organism evidence="2 3">
    <name type="scientific">Podospora aff. communis PSN243</name>
    <dbReference type="NCBI Taxonomy" id="3040156"/>
    <lineage>
        <taxon>Eukaryota</taxon>
        <taxon>Fungi</taxon>
        <taxon>Dikarya</taxon>
        <taxon>Ascomycota</taxon>
        <taxon>Pezizomycotina</taxon>
        <taxon>Sordariomycetes</taxon>
        <taxon>Sordariomycetidae</taxon>
        <taxon>Sordariales</taxon>
        <taxon>Podosporaceae</taxon>
        <taxon>Podospora</taxon>
    </lineage>
</organism>
<dbReference type="EMBL" id="MU865989">
    <property type="protein sequence ID" value="KAK4443646.1"/>
    <property type="molecule type" value="Genomic_DNA"/>
</dbReference>
<keyword evidence="3" id="KW-1185">Reference proteome</keyword>
<gene>
    <name evidence="2" type="ORF">QBC34DRAFT_386072</name>
</gene>
<reference evidence="2" key="2">
    <citation type="submission" date="2023-05" db="EMBL/GenBank/DDBJ databases">
        <authorList>
            <consortium name="Lawrence Berkeley National Laboratory"/>
            <person name="Steindorff A."/>
            <person name="Hensen N."/>
            <person name="Bonometti L."/>
            <person name="Westerberg I."/>
            <person name="Brannstrom I.O."/>
            <person name="Guillou S."/>
            <person name="Cros-Aarteil S."/>
            <person name="Calhoun S."/>
            <person name="Haridas S."/>
            <person name="Kuo A."/>
            <person name="Mondo S."/>
            <person name="Pangilinan J."/>
            <person name="Riley R."/>
            <person name="Labutti K."/>
            <person name="Andreopoulos B."/>
            <person name="Lipzen A."/>
            <person name="Chen C."/>
            <person name="Yanf M."/>
            <person name="Daum C."/>
            <person name="Ng V."/>
            <person name="Clum A."/>
            <person name="Ohm R."/>
            <person name="Martin F."/>
            <person name="Silar P."/>
            <person name="Natvig D."/>
            <person name="Lalanne C."/>
            <person name="Gautier V."/>
            <person name="Ament-Velasquez S.L."/>
            <person name="Kruys A."/>
            <person name="Hutchinson M.I."/>
            <person name="Powell A.J."/>
            <person name="Barry K."/>
            <person name="Miller A.N."/>
            <person name="Grigoriev I.V."/>
            <person name="Debuchy R."/>
            <person name="Gladieux P."/>
            <person name="Thoren M.H."/>
            <person name="Johannesson H."/>
        </authorList>
    </citation>
    <scope>NUCLEOTIDE SEQUENCE</scope>
    <source>
        <strain evidence="2">PSN243</strain>
    </source>
</reference>
<comment type="caution">
    <text evidence="2">The sequence shown here is derived from an EMBL/GenBank/DDBJ whole genome shotgun (WGS) entry which is preliminary data.</text>
</comment>
<feature type="region of interest" description="Disordered" evidence="1">
    <location>
        <begin position="1"/>
        <end position="61"/>
    </location>
</feature>
<evidence type="ECO:0000313" key="3">
    <source>
        <dbReference type="Proteomes" id="UP001321760"/>
    </source>
</evidence>
<feature type="region of interest" description="Disordered" evidence="1">
    <location>
        <begin position="201"/>
        <end position="242"/>
    </location>
</feature>
<sequence length="242" mass="26956">MAPTKRAASPSGVAEHGQDDENVRPRGSIPSPRQIIVIEDSEDEDNDSLGPTMADASPSDVPPFLCAFQARTPVDRCSPPPPHIPLSAGRFKPLPVSYRDLSDTKDWRLAELYDKGKWPTDPGLMTPHVVNGVRVPRLQFEETVILEEDESSELAGTGVAQYYSSGLPAKAQMELVARYGDPVKPAKLRWALEFAIMKEEKQRKNGDESEVTHDKKRRLYDYEKPKGKKGQGVYGNKRVRFA</sequence>
<reference evidence="2" key="1">
    <citation type="journal article" date="2023" name="Mol. Phylogenet. Evol.">
        <title>Genome-scale phylogeny and comparative genomics of the fungal order Sordariales.</title>
        <authorList>
            <person name="Hensen N."/>
            <person name="Bonometti L."/>
            <person name="Westerberg I."/>
            <person name="Brannstrom I.O."/>
            <person name="Guillou S."/>
            <person name="Cros-Aarteil S."/>
            <person name="Calhoun S."/>
            <person name="Haridas S."/>
            <person name="Kuo A."/>
            <person name="Mondo S."/>
            <person name="Pangilinan J."/>
            <person name="Riley R."/>
            <person name="LaButti K."/>
            <person name="Andreopoulos B."/>
            <person name="Lipzen A."/>
            <person name="Chen C."/>
            <person name="Yan M."/>
            <person name="Daum C."/>
            <person name="Ng V."/>
            <person name="Clum A."/>
            <person name="Steindorff A."/>
            <person name="Ohm R.A."/>
            <person name="Martin F."/>
            <person name="Silar P."/>
            <person name="Natvig D.O."/>
            <person name="Lalanne C."/>
            <person name="Gautier V."/>
            <person name="Ament-Velasquez S.L."/>
            <person name="Kruys A."/>
            <person name="Hutchinson M.I."/>
            <person name="Powell A.J."/>
            <person name="Barry K."/>
            <person name="Miller A.N."/>
            <person name="Grigoriev I.V."/>
            <person name="Debuchy R."/>
            <person name="Gladieux P."/>
            <person name="Hiltunen Thoren M."/>
            <person name="Johannesson H."/>
        </authorList>
    </citation>
    <scope>NUCLEOTIDE SEQUENCE</scope>
    <source>
        <strain evidence="2">PSN243</strain>
    </source>
</reference>
<protein>
    <submittedName>
        <fullName evidence="2">Uncharacterized protein</fullName>
    </submittedName>
</protein>
<dbReference type="Proteomes" id="UP001321760">
    <property type="component" value="Unassembled WGS sequence"/>
</dbReference>
<feature type="compositionally biased region" description="Basic and acidic residues" evidence="1">
    <location>
        <begin position="201"/>
        <end position="225"/>
    </location>
</feature>
<evidence type="ECO:0000256" key="1">
    <source>
        <dbReference type="SAM" id="MobiDB-lite"/>
    </source>
</evidence>
<evidence type="ECO:0000313" key="2">
    <source>
        <dbReference type="EMBL" id="KAK4443646.1"/>
    </source>
</evidence>
<accession>A0AAV9G974</accession>
<proteinExistence type="predicted"/>
<dbReference type="AlphaFoldDB" id="A0AAV9G974"/>